<accession>A0AAJ1U2I0</accession>
<feature type="region of interest" description="Disordered" evidence="1">
    <location>
        <begin position="87"/>
        <end position="190"/>
    </location>
</feature>
<name>A0AAJ1U2I0_9ACTN</name>
<reference evidence="3" key="1">
    <citation type="submission" date="2023-07" db="EMBL/GenBank/DDBJ databases">
        <title>Functional and genomic diversity of the sorghum phyllosphere microbiome.</title>
        <authorList>
            <person name="Shade A."/>
        </authorList>
    </citation>
    <scope>NUCLEOTIDE SEQUENCE</scope>
    <source>
        <strain evidence="3">SORGH_AS_1067</strain>
    </source>
</reference>
<dbReference type="Proteomes" id="UP001239215">
    <property type="component" value="Unassembled WGS sequence"/>
</dbReference>
<keyword evidence="2" id="KW-0732">Signal</keyword>
<evidence type="ECO:0008006" key="5">
    <source>
        <dbReference type="Google" id="ProtNLM"/>
    </source>
</evidence>
<protein>
    <recommendedName>
        <fullName evidence="5">Secreted protein</fullName>
    </recommendedName>
</protein>
<dbReference type="PROSITE" id="PS51257">
    <property type="entry name" value="PROKAR_LIPOPROTEIN"/>
    <property type="match status" value="1"/>
</dbReference>
<evidence type="ECO:0000256" key="2">
    <source>
        <dbReference type="SAM" id="SignalP"/>
    </source>
</evidence>
<proteinExistence type="predicted"/>
<dbReference type="RefSeq" id="WP_307205205.1">
    <property type="nucleotide sequence ID" value="NZ_JAUTAN010000001.1"/>
</dbReference>
<comment type="caution">
    <text evidence="3">The sequence shown here is derived from an EMBL/GenBank/DDBJ whole genome shotgun (WGS) entry which is preliminary data.</text>
</comment>
<dbReference type="AlphaFoldDB" id="A0AAJ1U2I0"/>
<evidence type="ECO:0000313" key="4">
    <source>
        <dbReference type="Proteomes" id="UP001239215"/>
    </source>
</evidence>
<feature type="signal peptide" evidence="2">
    <location>
        <begin position="1"/>
        <end position="22"/>
    </location>
</feature>
<organism evidence="3 4">
    <name type="scientific">Nocardioides zeae</name>
    <dbReference type="NCBI Taxonomy" id="1457234"/>
    <lineage>
        <taxon>Bacteria</taxon>
        <taxon>Bacillati</taxon>
        <taxon>Actinomycetota</taxon>
        <taxon>Actinomycetes</taxon>
        <taxon>Propionibacteriales</taxon>
        <taxon>Nocardioidaceae</taxon>
        <taxon>Nocardioides</taxon>
    </lineage>
</organism>
<evidence type="ECO:0000256" key="1">
    <source>
        <dbReference type="SAM" id="MobiDB-lite"/>
    </source>
</evidence>
<feature type="chain" id="PRO_5042486632" description="Secreted protein" evidence="2">
    <location>
        <begin position="23"/>
        <end position="190"/>
    </location>
</feature>
<gene>
    <name evidence="3" type="ORF">QE405_004079</name>
</gene>
<sequence length="190" mass="19365">MRASRGTRIAALVGAVALTVSACSGDDGDGDDAAPDLPENLAEACPAVGEIVSPAEDPGETDYTRLAADLRDFVDNADEETADALTPLADAAEARAEAAANVDESDVNDFAADPSNFPTDLEPGEEVTIEGPPVEGDAGALEAADDQWISALETVSATCDAEGTPLYSEEPTPGLTEEPAQPAETESTEG</sequence>
<evidence type="ECO:0000313" key="3">
    <source>
        <dbReference type="EMBL" id="MDQ1106795.1"/>
    </source>
</evidence>
<dbReference type="EMBL" id="JAUTAN010000001">
    <property type="protein sequence ID" value="MDQ1106795.1"/>
    <property type="molecule type" value="Genomic_DNA"/>
</dbReference>